<dbReference type="SUPFAM" id="SSF53187">
    <property type="entry name" value="Zn-dependent exopeptidases"/>
    <property type="match status" value="1"/>
</dbReference>
<dbReference type="Pfam" id="PF09940">
    <property type="entry name" value="DUF2172"/>
    <property type="match status" value="1"/>
</dbReference>
<evidence type="ECO:0000259" key="3">
    <source>
        <dbReference type="Pfam" id="PF16254"/>
    </source>
</evidence>
<accession>A0ABY0DMJ6</accession>
<evidence type="ECO:0000259" key="1">
    <source>
        <dbReference type="Pfam" id="PF09940"/>
    </source>
</evidence>
<dbReference type="RefSeq" id="WP_128939385.1">
    <property type="nucleotide sequence ID" value="NZ_RDRA01000006.1"/>
</dbReference>
<protein>
    <submittedName>
        <fullName evidence="4">DUF4910 domain-containing protein</fullName>
    </submittedName>
</protein>
<evidence type="ECO:0000313" key="5">
    <source>
        <dbReference type="Proteomes" id="UP000289946"/>
    </source>
</evidence>
<dbReference type="PIRSF" id="PIRSF015244">
    <property type="entry name" value="UCP015244"/>
    <property type="match status" value="1"/>
</dbReference>
<comment type="caution">
    <text evidence="4">The sequence shown here is derived from an EMBL/GenBank/DDBJ whole genome shotgun (WGS) entry which is preliminary data.</text>
</comment>
<feature type="domain" description="UCP01524 winged helix-turn-helix" evidence="2">
    <location>
        <begin position="360"/>
        <end position="435"/>
    </location>
</feature>
<organism evidence="4 5">
    <name type="scientific">Bradyrhizobium zhanjiangense</name>
    <dbReference type="NCBI Taxonomy" id="1325107"/>
    <lineage>
        <taxon>Bacteria</taxon>
        <taxon>Pseudomonadati</taxon>
        <taxon>Pseudomonadota</taxon>
        <taxon>Alphaproteobacteria</taxon>
        <taxon>Hyphomicrobiales</taxon>
        <taxon>Nitrobacteraceae</taxon>
        <taxon>Bradyrhizobium</taxon>
    </lineage>
</organism>
<name>A0ABY0DMJ6_9BRAD</name>
<dbReference type="EMBL" id="RDRA01000006">
    <property type="protein sequence ID" value="RXG96258.1"/>
    <property type="molecule type" value="Genomic_DNA"/>
</dbReference>
<proteinExistence type="predicted"/>
<dbReference type="Gene3D" id="3.40.630.10">
    <property type="entry name" value="Zn peptidases"/>
    <property type="match status" value="1"/>
</dbReference>
<dbReference type="InterPro" id="IPR032622">
    <property type="entry name" value="UCP01524_HTH"/>
</dbReference>
<reference evidence="4 5" key="1">
    <citation type="submission" date="2018-10" db="EMBL/GenBank/DDBJ databases">
        <title>Bradyrhizobium sp. nov., isolated from effective nodules of peanut in China.</title>
        <authorList>
            <person name="Li Y."/>
        </authorList>
    </citation>
    <scope>NUCLEOTIDE SEQUENCE [LARGE SCALE GENOMIC DNA]</scope>
    <source>
        <strain evidence="4 5">CCBAU 51781</strain>
    </source>
</reference>
<evidence type="ECO:0000259" key="2">
    <source>
        <dbReference type="Pfam" id="PF16221"/>
    </source>
</evidence>
<dbReference type="Pfam" id="PF16221">
    <property type="entry name" value="HTH_47"/>
    <property type="match status" value="1"/>
</dbReference>
<dbReference type="InterPro" id="IPR032589">
    <property type="entry name" value="DUF4910"/>
</dbReference>
<feature type="domain" description="DUF4910" evidence="3">
    <location>
        <begin position="22"/>
        <end position="358"/>
    </location>
</feature>
<dbReference type="Gene3D" id="1.10.10.10">
    <property type="entry name" value="Winged helix-like DNA-binding domain superfamily/Winged helix DNA-binding domain"/>
    <property type="match status" value="1"/>
</dbReference>
<feature type="domain" description="DUF2172" evidence="1">
    <location>
        <begin position="71"/>
        <end position="161"/>
    </location>
</feature>
<dbReference type="InterPro" id="IPR012353">
    <property type="entry name" value="UCP015244"/>
</dbReference>
<keyword evidence="5" id="KW-1185">Reference proteome</keyword>
<dbReference type="InterPro" id="IPR032610">
    <property type="entry name" value="DUF2172"/>
</dbReference>
<evidence type="ECO:0000313" key="4">
    <source>
        <dbReference type="EMBL" id="RXG96258.1"/>
    </source>
</evidence>
<gene>
    <name evidence="4" type="ORF">EAS62_11665</name>
</gene>
<dbReference type="Pfam" id="PF16254">
    <property type="entry name" value="DUF4910"/>
    <property type="match status" value="1"/>
</dbReference>
<sequence length="445" mass="50098">MNGELTVGERLVRGNPGEQIFAFAAKIYPICRSITGDGVRKTLRAIRSHIDLDIHEVPTGTEVFDWIVPPEWNVREAYIRDQRGRKIVDFADSNLHVMSYSIPVHRWISLAELKQHVYTLPDQPDLTPYRTSYYAENWAFCMPHRLLESLSDGRYEVVIDSDLSSGSLSYGEYLHKGETDEEFLLSAHICHPSLANDNCSGVALLTHLAKCMTGLRTRYSYRFLFAPGTIGAITWLARNEGQVKHIKHGLVVSMVGDGGGPTYKKSRRGDAEIDRVLAHILRHCGLKPTILDFSPYGYDERQYCSPGFNLPVGLFQRSQFGQIPQYHTSADNLDLIAPDHLAKSYRIIAETIDILENDIVYRNTNPKCEPQLGRRGLYGAIGGDKDAAGANMAMLWILNLSDGRNSLFDIAERADLPFALVRKTAQLLHRNGLLARRDDEKPRTT</sequence>
<dbReference type="Proteomes" id="UP000289946">
    <property type="component" value="Unassembled WGS sequence"/>
</dbReference>
<dbReference type="Gene3D" id="3.50.30.90">
    <property type="match status" value="1"/>
</dbReference>
<dbReference type="InterPro" id="IPR036388">
    <property type="entry name" value="WH-like_DNA-bd_sf"/>
</dbReference>